<gene>
    <name evidence="2" type="ORF">EJN92_10750</name>
</gene>
<organism evidence="2 3">
    <name type="scientific">Undibacterium parvum</name>
    <dbReference type="NCBI Taxonomy" id="401471"/>
    <lineage>
        <taxon>Bacteria</taxon>
        <taxon>Pseudomonadati</taxon>
        <taxon>Pseudomonadota</taxon>
        <taxon>Betaproteobacteria</taxon>
        <taxon>Burkholderiales</taxon>
        <taxon>Oxalobacteraceae</taxon>
        <taxon>Undibacterium</taxon>
    </lineage>
</organism>
<dbReference type="KEGG" id="upv:EJN92_10750"/>
<keyword evidence="1" id="KW-0175">Coiled coil</keyword>
<evidence type="ECO:0000313" key="2">
    <source>
        <dbReference type="EMBL" id="AZP12440.1"/>
    </source>
</evidence>
<reference evidence="2 3" key="1">
    <citation type="journal article" date="2011" name="Int. J. Syst. Evol. Microbiol.">
        <title>Description of Undibacterium oligocarboniphilum sp. nov., isolated from purified water, and Undibacterium pigrum strain CCUG 49012 as the type strain of Undibacterium parvum sp. nov., and emended descriptions of the genus Undibacterium and the species Undibacterium pigrum.</title>
        <authorList>
            <person name="Eder W."/>
            <person name="Wanner G."/>
            <person name="Ludwig W."/>
            <person name="Busse H.J."/>
            <person name="Ziemke-Kageler F."/>
            <person name="Lang E."/>
        </authorList>
    </citation>
    <scope>NUCLEOTIDE SEQUENCE [LARGE SCALE GENOMIC DNA]</scope>
    <source>
        <strain evidence="2 3">DSM 23061</strain>
    </source>
</reference>
<dbReference type="AlphaFoldDB" id="A0A3Q9BQX0"/>
<protein>
    <submittedName>
        <fullName evidence="2">Uncharacterized protein</fullName>
    </submittedName>
</protein>
<dbReference type="OrthoDB" id="8779546at2"/>
<dbReference type="EMBL" id="CP034464">
    <property type="protein sequence ID" value="AZP12440.1"/>
    <property type="molecule type" value="Genomic_DNA"/>
</dbReference>
<evidence type="ECO:0000313" key="3">
    <source>
        <dbReference type="Proteomes" id="UP000275663"/>
    </source>
</evidence>
<accession>A0A3Q9BQX0</accession>
<name>A0A3Q9BQX0_9BURK</name>
<feature type="coiled-coil region" evidence="1">
    <location>
        <begin position="133"/>
        <end position="180"/>
    </location>
</feature>
<sequence>MQRSTKILIVSSAVIVAALLVWQWTEADNAPENVRQISPVQAPASSIADSKARDLPLQQQEPAAVQRVALLPTGSEMSATQSLLDTRNGDPRSPPVIHNTAEPTLPSADELADPKAYQQYEARQNMRLYSSFIDAAQTEVPRLKADVARAREVGIAAADISKVEEKIKRIEAMQAQLLRDHPQLLATSPEKK</sequence>
<keyword evidence="3" id="KW-1185">Reference proteome</keyword>
<evidence type="ECO:0000256" key="1">
    <source>
        <dbReference type="SAM" id="Coils"/>
    </source>
</evidence>
<proteinExistence type="predicted"/>
<dbReference type="Proteomes" id="UP000275663">
    <property type="component" value="Chromosome"/>
</dbReference>
<dbReference type="RefSeq" id="WP_126127821.1">
    <property type="nucleotide sequence ID" value="NZ_CP034464.1"/>
</dbReference>